<keyword evidence="2" id="KW-1185">Reference proteome</keyword>
<sequence>MEIQEYFKKKKAFYNALLNFIDSGEFQNEDEFNKLTVLIKSHEIEPVISLILNIANNHHRKEGFFNKIENILLNLEKDIKERYSNQELFDIFINNKRILLFFINKKIISIDDYVKKMLLSMLEKNGTQYCHFFLSEIKGITDEETFKKIEDQLTEQERKNYEEKRLKGENDTYICEMIRNDSIDEFVEYMTRANISLSSQIEESIFETNAFLNENNPTLIEYAAFYGSIQIFNYLRMNEVELTPSLWLFVIHSKNEEIIYILENEKVDPPNKTFETCLNESIKCHHNEIADYIINNLIEDSRKIKKNTESFVEISFKYYNYEYYPEEMNENFLFFYLAQYNYEYIVDRWLLNKMEELEEKAKQI</sequence>
<accession>A0ABR2HHZ4</accession>
<name>A0ABR2HHZ4_9EUKA</name>
<dbReference type="EMBL" id="JAPFFF010000028">
    <property type="protein sequence ID" value="KAK8847126.1"/>
    <property type="molecule type" value="Genomic_DNA"/>
</dbReference>
<dbReference type="SUPFAM" id="SSF48403">
    <property type="entry name" value="Ankyrin repeat"/>
    <property type="match status" value="1"/>
</dbReference>
<evidence type="ECO:0000313" key="2">
    <source>
        <dbReference type="Proteomes" id="UP001470230"/>
    </source>
</evidence>
<dbReference type="InterPro" id="IPR036770">
    <property type="entry name" value="Ankyrin_rpt-contain_sf"/>
</dbReference>
<gene>
    <name evidence="1" type="ORF">M9Y10_019707</name>
</gene>
<dbReference type="Proteomes" id="UP001470230">
    <property type="component" value="Unassembled WGS sequence"/>
</dbReference>
<reference evidence="1 2" key="1">
    <citation type="submission" date="2024-04" db="EMBL/GenBank/DDBJ databases">
        <title>Tritrichomonas musculus Genome.</title>
        <authorList>
            <person name="Alves-Ferreira E."/>
            <person name="Grigg M."/>
            <person name="Lorenzi H."/>
            <person name="Galac M."/>
        </authorList>
    </citation>
    <scope>NUCLEOTIDE SEQUENCE [LARGE SCALE GENOMIC DNA]</scope>
    <source>
        <strain evidence="1 2">EAF2021</strain>
    </source>
</reference>
<comment type="caution">
    <text evidence="1">The sequence shown here is derived from an EMBL/GenBank/DDBJ whole genome shotgun (WGS) entry which is preliminary data.</text>
</comment>
<evidence type="ECO:0000313" key="1">
    <source>
        <dbReference type="EMBL" id="KAK8847126.1"/>
    </source>
</evidence>
<organism evidence="1 2">
    <name type="scientific">Tritrichomonas musculus</name>
    <dbReference type="NCBI Taxonomy" id="1915356"/>
    <lineage>
        <taxon>Eukaryota</taxon>
        <taxon>Metamonada</taxon>
        <taxon>Parabasalia</taxon>
        <taxon>Tritrichomonadida</taxon>
        <taxon>Tritrichomonadidae</taxon>
        <taxon>Tritrichomonas</taxon>
    </lineage>
</organism>
<dbReference type="PANTHER" id="PTHR24159:SF5">
    <property type="entry name" value="ANK_REP_REGION DOMAIN-CONTAINING PROTEIN"/>
    <property type="match status" value="1"/>
</dbReference>
<protein>
    <recommendedName>
        <fullName evidence="3">DUF3447 domain-containing protein</fullName>
    </recommendedName>
</protein>
<evidence type="ECO:0008006" key="3">
    <source>
        <dbReference type="Google" id="ProtNLM"/>
    </source>
</evidence>
<proteinExistence type="predicted"/>
<dbReference type="PANTHER" id="PTHR24159">
    <property type="match status" value="1"/>
</dbReference>